<name>A0ACB6VA47_9ASCO</name>
<gene>
    <name evidence="1" type="ORF">D0Z00_000307</name>
</gene>
<accession>A0ACB6VA47</accession>
<proteinExistence type="predicted"/>
<evidence type="ECO:0000313" key="1">
    <source>
        <dbReference type="EMBL" id="KAF5102597.1"/>
    </source>
</evidence>
<dbReference type="EMBL" id="QVQA01000004">
    <property type="protein sequence ID" value="KAF5102597.1"/>
    <property type="molecule type" value="Genomic_DNA"/>
</dbReference>
<organism evidence="1 2">
    <name type="scientific">Geotrichum galactomycetum</name>
    <dbReference type="NCBI Taxonomy" id="27317"/>
    <lineage>
        <taxon>Eukaryota</taxon>
        <taxon>Fungi</taxon>
        <taxon>Dikarya</taxon>
        <taxon>Ascomycota</taxon>
        <taxon>Saccharomycotina</taxon>
        <taxon>Dipodascomycetes</taxon>
        <taxon>Dipodascales</taxon>
        <taxon>Dipodascaceae</taxon>
        <taxon>Geotrichum</taxon>
    </lineage>
</organism>
<comment type="caution">
    <text evidence="1">The sequence shown here is derived from an EMBL/GenBank/DDBJ whole genome shotgun (WGS) entry which is preliminary data.</text>
</comment>
<protein>
    <submittedName>
        <fullName evidence="1">Uncharacterized protein</fullName>
    </submittedName>
</protein>
<evidence type="ECO:0000313" key="2">
    <source>
        <dbReference type="Proteomes" id="UP000744676"/>
    </source>
</evidence>
<dbReference type="Proteomes" id="UP000744676">
    <property type="component" value="Unassembled WGS sequence"/>
</dbReference>
<reference evidence="1 2" key="1">
    <citation type="journal article" date="2020" name="Front. Microbiol.">
        <title>Phenotypic and Genetic Characterization of the Cheese Ripening Yeast Geotrichum candidum.</title>
        <authorList>
            <person name="Perkins V."/>
            <person name="Vignola S."/>
            <person name="Lessard M.H."/>
            <person name="Plante P.L."/>
            <person name="Corbeil J."/>
            <person name="Dugat-Bony E."/>
            <person name="Frenette M."/>
            <person name="Labrie S."/>
        </authorList>
    </citation>
    <scope>NUCLEOTIDE SEQUENCE [LARGE SCALE GENOMIC DNA]</scope>
    <source>
        <strain evidence="1 2">LMA-1147</strain>
    </source>
</reference>
<keyword evidence="2" id="KW-1185">Reference proteome</keyword>
<sequence>MNKPFITHNRSKSAMATTQNTIAGITVPEGVILPPPEVRSIVEKTVGYVVRNGPSFEERIQQKEESNSKFSFLRFEDPYRAYYEWRLTERRNGGAEIEEDGSASNGTAKASTNLDDLPKPDLTEFSFKLPAMSAQDYDVIKLTALYVARNGNQLLKTISHREAKNFQFDFLKPTHSLFPIFNHLVEQYKKTISPSPALLKKIETGSVDPYSVINKARIRAEWQAYQLEEARKKSKQAEEERIAYAQIDWHDFVVVETIQFTEADNKVSLPAPISLAQLQFATLEQKKVGSLRIEEAPPDFVPEPPASLPAKPIAAIREERNDESIVEPAASVTQSVRDKEAEIEEQRIKERLEQRERRQQAKDINSSGIPDNMKIRSAGTSRLKSKLKKGAQQERMIKSQFTGEMIPESKYDEHVRITLLDPKWKEQKALSDSRQATSNLASTEAAATVKRLASELSGRNGGTDSNEDDEEGARKKQAREVQWDGYSRSKETVLAQAQAGTSLKEQQEAHQRELDRLNAIGPKKN</sequence>